<reference evidence="4" key="1">
    <citation type="journal article" date="2019" name="Int. J. Syst. Evol. Microbiol.">
        <title>The Global Catalogue of Microorganisms (GCM) 10K type strain sequencing project: providing services to taxonomists for standard genome sequencing and annotation.</title>
        <authorList>
            <consortium name="The Broad Institute Genomics Platform"/>
            <consortium name="The Broad Institute Genome Sequencing Center for Infectious Disease"/>
            <person name="Wu L."/>
            <person name="Ma J."/>
        </authorList>
    </citation>
    <scope>NUCLEOTIDE SEQUENCE [LARGE SCALE GENOMIC DNA]</scope>
    <source>
        <strain evidence="4">CGMCC 1.12471</strain>
    </source>
</reference>
<feature type="transmembrane region" description="Helical" evidence="2">
    <location>
        <begin position="155"/>
        <end position="180"/>
    </location>
</feature>
<feature type="transmembrane region" description="Helical" evidence="2">
    <location>
        <begin position="71"/>
        <end position="101"/>
    </location>
</feature>
<dbReference type="EMBL" id="JBHUEA010000001">
    <property type="protein sequence ID" value="MFD1720017.1"/>
    <property type="molecule type" value="Genomic_DNA"/>
</dbReference>
<keyword evidence="2" id="KW-0812">Transmembrane</keyword>
<evidence type="ECO:0000313" key="4">
    <source>
        <dbReference type="Proteomes" id="UP001597347"/>
    </source>
</evidence>
<comment type="caution">
    <text evidence="3">The sequence shown here is derived from an EMBL/GenBank/DDBJ whole genome shotgun (WGS) entry which is preliminary data.</text>
</comment>
<organism evidence="3 4">
    <name type="scientific">Amnibacterium endophyticum</name>
    <dbReference type="NCBI Taxonomy" id="2109337"/>
    <lineage>
        <taxon>Bacteria</taxon>
        <taxon>Bacillati</taxon>
        <taxon>Actinomycetota</taxon>
        <taxon>Actinomycetes</taxon>
        <taxon>Micrococcales</taxon>
        <taxon>Microbacteriaceae</taxon>
        <taxon>Amnibacterium</taxon>
    </lineage>
</organism>
<dbReference type="Proteomes" id="UP001597347">
    <property type="component" value="Unassembled WGS sequence"/>
</dbReference>
<dbReference type="RefSeq" id="WP_377931224.1">
    <property type="nucleotide sequence ID" value="NZ_JBHUEA010000001.1"/>
</dbReference>
<keyword evidence="2" id="KW-0472">Membrane</keyword>
<evidence type="ECO:0000256" key="1">
    <source>
        <dbReference type="SAM" id="MobiDB-lite"/>
    </source>
</evidence>
<gene>
    <name evidence="3" type="ORF">ACFSBI_00510</name>
</gene>
<sequence length="236" mass="24864">MAEQRTRDDEQPVDRHDEFRDTDPERRDGAVTDRRDEAGADRRTEVVGDRREAPLADRREREKAEFGGMRFFLAFFGWLTATGAVVLLTALVTGVLGLIGLNVQMPTASDGNVQAAAAAGGIAVLAFVLFAGYWVGGYVAGRMARFSGAKQGLAVWLWAVIIAVVVAVAGAIAGAQSGAFSQLNATGLPISGSIATTTGIWALVVAIVFSLGGALLGGLAGMRFHRKVDRFTAGQV</sequence>
<evidence type="ECO:0000313" key="3">
    <source>
        <dbReference type="EMBL" id="MFD1720017.1"/>
    </source>
</evidence>
<evidence type="ECO:0008006" key="5">
    <source>
        <dbReference type="Google" id="ProtNLM"/>
    </source>
</evidence>
<keyword evidence="4" id="KW-1185">Reference proteome</keyword>
<accession>A0ABW4L9U5</accession>
<feature type="transmembrane region" description="Helical" evidence="2">
    <location>
        <begin position="200"/>
        <end position="220"/>
    </location>
</feature>
<proteinExistence type="predicted"/>
<keyword evidence="2" id="KW-1133">Transmembrane helix</keyword>
<feature type="region of interest" description="Disordered" evidence="1">
    <location>
        <begin position="1"/>
        <end position="59"/>
    </location>
</feature>
<protein>
    <recommendedName>
        <fullName evidence="5">Major facilitator superfamily (MFS) profile domain-containing protein</fullName>
    </recommendedName>
</protein>
<name>A0ABW4L9U5_9MICO</name>
<evidence type="ECO:0000256" key="2">
    <source>
        <dbReference type="SAM" id="Phobius"/>
    </source>
</evidence>
<feature type="transmembrane region" description="Helical" evidence="2">
    <location>
        <begin position="113"/>
        <end position="135"/>
    </location>
</feature>